<sequence length="425" mass="47769">MLQDYFEGGYNRRDLAELMKVHFKTLGDKGTAYWDLLADHTATKIREIGRVSGYEKAGIEVVRVKARLDSKTSETCRRLHGTVIAVMDLRRQVEQYMAACESGSKEKIKAAWPWWSDAQAENLTSQNAINRQVARGKIGLPPYHARCRTITVAEFFAQAGDNSDGSAPTTGPEPSKNQPPLGRIRNYADVERVIVSKLGHLGGDNPIRIAKAERGMHGSFMWTYSSGDVYFSTTKTWVSYTEATGIPVTVKWSPAGAMMDAFIKINRGEQLTFLEEYALESLWHEIQHNRQNAGVSIGIGKKSQRRMLMEVVNQWTARRTYPAVLKELGIEPVHMEMVKAQGLGYRGWIRNFDTLLAKLGISDDNILEQLVQINEGVNRWNFKAPVTDMLFRAQQTSADRSDIGKAIDALDDDVKFNQLLARVTP</sequence>
<evidence type="ECO:0008006" key="4">
    <source>
        <dbReference type="Google" id="ProtNLM"/>
    </source>
</evidence>
<dbReference type="Proteomes" id="UP000006365">
    <property type="component" value="Chromosome"/>
</dbReference>
<organism evidence="2 3">
    <name type="scientific">Desulfobulbus propionicus (strain ATCC 33891 / DSM 2032 / VKM B-1956 / 1pr3)</name>
    <dbReference type="NCBI Taxonomy" id="577650"/>
    <lineage>
        <taxon>Bacteria</taxon>
        <taxon>Pseudomonadati</taxon>
        <taxon>Thermodesulfobacteriota</taxon>
        <taxon>Desulfobulbia</taxon>
        <taxon>Desulfobulbales</taxon>
        <taxon>Desulfobulbaceae</taxon>
        <taxon>Desulfobulbus</taxon>
    </lineage>
</organism>
<name>A0A7U3YLM5_DESPD</name>
<feature type="region of interest" description="Disordered" evidence="1">
    <location>
        <begin position="161"/>
        <end position="182"/>
    </location>
</feature>
<keyword evidence="3" id="KW-1185">Reference proteome</keyword>
<dbReference type="AlphaFoldDB" id="A0A7U3YLM5"/>
<gene>
    <name evidence="2" type="ordered locus">Despr_1496</name>
</gene>
<evidence type="ECO:0000313" key="3">
    <source>
        <dbReference type="Proteomes" id="UP000006365"/>
    </source>
</evidence>
<proteinExistence type="predicted"/>
<reference evidence="2 3" key="1">
    <citation type="journal article" date="2011" name="Stand. Genomic Sci.">
        <title>Complete genome sequence of Desulfobulbus propionicus type strain (1pr3).</title>
        <authorList>
            <person name="Pagani I."/>
            <person name="Lapidus A."/>
            <person name="Nolan M."/>
            <person name="Lucas S."/>
            <person name="Hammon N."/>
            <person name="Deshpande S."/>
            <person name="Cheng J.F."/>
            <person name="Chertkov O."/>
            <person name="Davenport K."/>
            <person name="Tapia R."/>
            <person name="Han C."/>
            <person name="Goodwin L."/>
            <person name="Pitluck S."/>
            <person name="Liolios K."/>
            <person name="Mavromatis K."/>
            <person name="Ivanova N."/>
            <person name="Mikhailova N."/>
            <person name="Pati A."/>
            <person name="Chen A."/>
            <person name="Palaniappan K."/>
            <person name="Land M."/>
            <person name="Hauser L."/>
            <person name="Chang Y.J."/>
            <person name="Jeffries C.D."/>
            <person name="Detter J.C."/>
            <person name="Brambilla E."/>
            <person name="Kannan K.P."/>
            <person name="Djao O.D."/>
            <person name="Rohde M."/>
            <person name="Pukall R."/>
            <person name="Spring S."/>
            <person name="Goker M."/>
            <person name="Sikorski J."/>
            <person name="Woyke T."/>
            <person name="Bristow J."/>
            <person name="Eisen J.A."/>
            <person name="Markowitz V."/>
            <person name="Hugenholtz P."/>
            <person name="Kyrpides N.C."/>
            <person name="Klenk H.P."/>
        </authorList>
    </citation>
    <scope>NUCLEOTIDE SEQUENCE [LARGE SCALE GENOMIC DNA]</scope>
    <source>
        <strain evidence="3">ATCC 33891 / DSM 2032 / 1pr3</strain>
    </source>
</reference>
<protein>
    <recommendedName>
        <fullName evidence="4">Phage head morphogenesis domain-containing protein</fullName>
    </recommendedName>
</protein>
<accession>A0A7U3YLM5</accession>
<dbReference type="EMBL" id="CP002364">
    <property type="protein sequence ID" value="ADW17650.1"/>
    <property type="molecule type" value="Genomic_DNA"/>
</dbReference>
<dbReference type="KEGG" id="dpr:Despr_1496"/>
<evidence type="ECO:0000256" key="1">
    <source>
        <dbReference type="SAM" id="MobiDB-lite"/>
    </source>
</evidence>
<evidence type="ECO:0000313" key="2">
    <source>
        <dbReference type="EMBL" id="ADW17650.1"/>
    </source>
</evidence>